<organism evidence="1 2">
    <name type="scientific">Tegillarca granosa</name>
    <name type="common">Malaysian cockle</name>
    <name type="synonym">Anadara granosa</name>
    <dbReference type="NCBI Taxonomy" id="220873"/>
    <lineage>
        <taxon>Eukaryota</taxon>
        <taxon>Metazoa</taxon>
        <taxon>Spiralia</taxon>
        <taxon>Lophotrochozoa</taxon>
        <taxon>Mollusca</taxon>
        <taxon>Bivalvia</taxon>
        <taxon>Autobranchia</taxon>
        <taxon>Pteriomorphia</taxon>
        <taxon>Arcoida</taxon>
        <taxon>Arcoidea</taxon>
        <taxon>Arcidae</taxon>
        <taxon>Tegillarca</taxon>
    </lineage>
</organism>
<keyword evidence="2" id="KW-1185">Reference proteome</keyword>
<evidence type="ECO:0000313" key="2">
    <source>
        <dbReference type="Proteomes" id="UP001217089"/>
    </source>
</evidence>
<dbReference type="EMBL" id="JARBDR010000104">
    <property type="protein sequence ID" value="KAJ8321341.1"/>
    <property type="molecule type" value="Genomic_DNA"/>
</dbReference>
<dbReference type="Proteomes" id="UP001217089">
    <property type="component" value="Unassembled WGS sequence"/>
</dbReference>
<accession>A0ABQ9FYZ5</accession>
<comment type="caution">
    <text evidence="1">The sequence shown here is derived from an EMBL/GenBank/DDBJ whole genome shotgun (WGS) entry which is preliminary data.</text>
</comment>
<gene>
    <name evidence="1" type="ORF">KUTeg_001102</name>
</gene>
<evidence type="ECO:0000313" key="1">
    <source>
        <dbReference type="EMBL" id="KAJ8321341.1"/>
    </source>
</evidence>
<protein>
    <submittedName>
        <fullName evidence="1">Uncharacterized protein</fullName>
    </submittedName>
</protein>
<proteinExistence type="predicted"/>
<reference evidence="1 2" key="1">
    <citation type="submission" date="2022-12" db="EMBL/GenBank/DDBJ databases">
        <title>Chromosome-level genome of Tegillarca granosa.</title>
        <authorList>
            <person name="Kim J."/>
        </authorList>
    </citation>
    <scope>NUCLEOTIDE SEQUENCE [LARGE SCALE GENOMIC DNA]</scope>
    <source>
        <strain evidence="1">Teg-2019</strain>
        <tissue evidence="1">Adductor muscle</tissue>
    </source>
</reference>
<sequence length="77" mass="8451">MGATPNSPLFLDGDIIKIHLTETISFHMLMRAATSVAAAGVEDHLRWHLPGVFSSAGFHTLPGSPQSFRYYIVILKI</sequence>
<name>A0ABQ9FYZ5_TEGGR</name>